<dbReference type="Proteomes" id="UP000077659">
    <property type="component" value="Unassembled WGS sequence"/>
</dbReference>
<gene>
    <name evidence="2" type="ORF">A7D17_09640</name>
    <name evidence="1" type="ORF">VB146_21980</name>
</gene>
<evidence type="ECO:0000313" key="1">
    <source>
        <dbReference type="EMBL" id="MEA5126464.1"/>
    </source>
</evidence>
<dbReference type="EMBL" id="LXNG01000002">
    <property type="protein sequence ID" value="OAG69134.1"/>
    <property type="molecule type" value="Genomic_DNA"/>
</dbReference>
<dbReference type="RefSeq" id="WP_064507492.1">
    <property type="nucleotide sequence ID" value="NZ_JAYFSN010000047.1"/>
</dbReference>
<evidence type="ECO:0008006" key="5">
    <source>
        <dbReference type="Google" id="ProtNLM"/>
    </source>
</evidence>
<reference evidence="1 4" key="2">
    <citation type="submission" date="2023-12" db="EMBL/GenBank/DDBJ databases">
        <title>Genome sequencing of Xanthomonas floridensis.</title>
        <authorList>
            <person name="Greer S."/>
            <person name="Harrison J."/>
            <person name="Grant M."/>
            <person name="Vicente J."/>
            <person name="Studholme D."/>
        </authorList>
    </citation>
    <scope>NUCLEOTIDE SEQUENCE [LARGE SCALE GENOMIC DNA]</scope>
    <source>
        <strain evidence="1 4">WHRI 8848</strain>
    </source>
</reference>
<sequence length="248" mass="27495">MTTPPPYLITPKLQRATDAEVQRLADWLGQPLPAGYAEYVTEWGAGTYDNRVIVRLPAEIIAETPAEQAFVREYFDDFWGEDHTLNRDEAAQGVAFGSSLDGDKILYSRQRHALFVLPRQDERVYWMPQGFFDPLDWGTDGPVLRSALVSFDSGIDRATVELFTARALGVDAVAAAILRFTPAAHRVDAPWGALLYLPDVYGRAQLIQAHGDKRVGVRLDYDTDRSPPVASIVAALEALGMFVTQRSA</sequence>
<evidence type="ECO:0000313" key="2">
    <source>
        <dbReference type="EMBL" id="OAG69134.1"/>
    </source>
</evidence>
<organism evidence="2 3">
    <name type="scientific">Xanthomonas floridensis</name>
    <dbReference type="NCBI Taxonomy" id="1843580"/>
    <lineage>
        <taxon>Bacteria</taxon>
        <taxon>Pseudomonadati</taxon>
        <taxon>Pseudomonadota</taxon>
        <taxon>Gammaproteobacteria</taxon>
        <taxon>Lysobacterales</taxon>
        <taxon>Lysobacteraceae</taxon>
        <taxon>Xanthomonas</taxon>
    </lineage>
</organism>
<name>A0A1A9MF13_9XANT</name>
<proteinExistence type="predicted"/>
<evidence type="ECO:0000313" key="4">
    <source>
        <dbReference type="Proteomes" id="UP001303614"/>
    </source>
</evidence>
<comment type="caution">
    <text evidence="2">The sequence shown here is derived from an EMBL/GenBank/DDBJ whole genome shotgun (WGS) entry which is preliminary data.</text>
</comment>
<dbReference type="EMBL" id="JAYFSO010000044">
    <property type="protein sequence ID" value="MEA5126464.1"/>
    <property type="molecule type" value="Genomic_DNA"/>
</dbReference>
<dbReference type="OrthoDB" id="7066145at2"/>
<accession>A0A1A9MF13</accession>
<keyword evidence="4" id="KW-1185">Reference proteome</keyword>
<dbReference type="AlphaFoldDB" id="A0A1A9MF13"/>
<reference evidence="2 3" key="1">
    <citation type="submission" date="2016-05" db="EMBL/GenBank/DDBJ databases">
        <title>Pathogenic, phenotypic and molecular characterisation of Xanthomonas nasturtii sp. nov. and Xanthomonas floridensis sp. nov., new species of Xanthomonas associated with watercress production in Florida.</title>
        <authorList>
            <person name="Vicente J.G."/>
            <person name="Rothwell S."/>
            <person name="Holub E.B."/>
            <person name="Studholme D.J."/>
        </authorList>
    </citation>
    <scope>NUCLEOTIDE SEQUENCE [LARGE SCALE GENOMIC DNA]</scope>
    <source>
        <strain evidence="2 3">WHRI 8848</strain>
    </source>
</reference>
<protein>
    <recommendedName>
        <fullName evidence="5">Knr4/Smi1-like domain-containing protein</fullName>
    </recommendedName>
</protein>
<evidence type="ECO:0000313" key="3">
    <source>
        <dbReference type="Proteomes" id="UP000077659"/>
    </source>
</evidence>
<dbReference type="Proteomes" id="UP001303614">
    <property type="component" value="Unassembled WGS sequence"/>
</dbReference>